<comment type="catalytic activity">
    <reaction evidence="11">
        <text>a 1,2-diacyl-3-O-(beta-D-galactosyl)-sn-glycerol + UDP-alpha-D-galactose = a 1,2-diacyl-3-O-[alpha-D-galactosyl-(1-&gt;6)-beta-D-galactosyl]-sn-glycerol + UDP + H(+)</text>
        <dbReference type="Rhea" id="RHEA:10520"/>
        <dbReference type="ChEBI" id="CHEBI:15378"/>
        <dbReference type="ChEBI" id="CHEBI:17615"/>
        <dbReference type="ChEBI" id="CHEBI:28396"/>
        <dbReference type="ChEBI" id="CHEBI:58223"/>
        <dbReference type="ChEBI" id="CHEBI:66914"/>
        <dbReference type="EC" id="2.4.1.241"/>
    </reaction>
</comment>
<comment type="similarity">
    <text evidence="1">Belongs to the glycosyltransferase group 1 family. Glycosyltransferase 4 subfamily.</text>
</comment>
<evidence type="ECO:0000256" key="9">
    <source>
        <dbReference type="ARBA" id="ARBA00024013"/>
    </source>
</evidence>
<evidence type="ECO:0000256" key="8">
    <source>
        <dbReference type="ARBA" id="ARBA00023136"/>
    </source>
</evidence>
<dbReference type="Pfam" id="PF00534">
    <property type="entry name" value="Glycos_transf_1"/>
    <property type="match status" value="1"/>
</dbReference>
<sequence>MDQKRHIAIFTTASLPWMTGTAVNPLFRAAYLAKDGERLVSLVIPWLSLKDQKLVYPNNITFSRPTEQEAYVYIPKDLIQVQASLLASQGFHNIKGITFSLDKRSILAAGDISEVIPDENADVAILEEPEHLTWFHHGKRWKIKFRLVVGIIHTNYLEYVIRLSAATQDYPKSIVCNVHGVNPKFLEIGKKKLEQQQNGVQAFTKGAYYIGKMVWSKGYKELLKLLQDHQKELNGLEVDLYGSGEDSDQVQEAAKRLELAVRVHPGRDHADLEFHDYKVFLNPSTTDVVCTTTAEALAMGKIVVCANHPSNEFFKQFPNCRTYDNADEFVKLTQQALAEEPAQLTDAQRHELSWETATERFLRVAELDQAFTRKLSKNPSKSFMSTSLGAWSTMEDASAYVHHVASGFETTRKIFGAIPKSLQPDEEQCKELGFAMPAGQKCALFSSYAYLFKRNLKRSGNRREFIQSAGAETSMEDKNLEKPIPEGWELKDEGSKTSHYLCPATGQHFSTYDDLMRYVNYAKENKLSIYAPDCKFNKLKRKRRKNKPISLTRKNSGGQSSRPLPVNLGKEREETANPMESNDTGKDTEAGEAGKKSIQAGDLEASEAMKE</sequence>
<evidence type="ECO:0000256" key="11">
    <source>
        <dbReference type="ARBA" id="ARBA00048651"/>
    </source>
</evidence>
<dbReference type="PANTHER" id="PTHR46132">
    <property type="entry name" value="DIGALACTOSYLDIACYLGLYCEROL SYNTHASE 2, CHLOROPLASTIC"/>
    <property type="match status" value="1"/>
</dbReference>
<accession>A0A498KKI0</accession>
<keyword evidence="7" id="KW-1002">Plastid outer membrane</keyword>
<dbReference type="GO" id="GO:0019375">
    <property type="term" value="P:galactolipid biosynthetic process"/>
    <property type="evidence" value="ECO:0007669"/>
    <property type="project" value="TreeGrafter"/>
</dbReference>
<feature type="domain" description="MBD" evidence="14">
    <location>
        <begin position="474"/>
        <end position="541"/>
    </location>
</feature>
<proteinExistence type="inferred from homology"/>
<evidence type="ECO:0000256" key="1">
    <source>
        <dbReference type="ARBA" id="ARBA00009481"/>
    </source>
</evidence>
<evidence type="ECO:0000313" key="16">
    <source>
        <dbReference type="Proteomes" id="UP000290289"/>
    </source>
</evidence>
<dbReference type="CDD" id="cd01635">
    <property type="entry name" value="Glycosyltransferase_GTB-type"/>
    <property type="match status" value="1"/>
</dbReference>
<evidence type="ECO:0000256" key="13">
    <source>
        <dbReference type="SAM" id="MobiDB-lite"/>
    </source>
</evidence>
<dbReference type="AlphaFoldDB" id="A0A498KKI0"/>
<dbReference type="EMBL" id="RDQH01000327">
    <property type="protein sequence ID" value="RXI07987.1"/>
    <property type="molecule type" value="Genomic_DNA"/>
</dbReference>
<dbReference type="InterPro" id="IPR001296">
    <property type="entry name" value="Glyco_trans_1"/>
</dbReference>
<keyword evidence="4" id="KW-0328">Glycosyltransferase</keyword>
<keyword evidence="8" id="KW-0472">Membrane</keyword>
<evidence type="ECO:0000256" key="7">
    <source>
        <dbReference type="ARBA" id="ARBA00022805"/>
    </source>
</evidence>
<keyword evidence="5" id="KW-0808">Transferase</keyword>
<feature type="compositionally biased region" description="Basic and acidic residues" evidence="13">
    <location>
        <begin position="583"/>
        <end position="595"/>
    </location>
</feature>
<comment type="subcellular location">
    <subcellularLocation>
        <location evidence="9">Plastid</location>
        <location evidence="9">Chloroplast outer membrane</location>
    </subcellularLocation>
</comment>
<gene>
    <name evidence="15" type="ORF">DVH24_014553</name>
</gene>
<dbReference type="GO" id="GO:0009707">
    <property type="term" value="C:chloroplast outer membrane"/>
    <property type="evidence" value="ECO:0007669"/>
    <property type="project" value="UniProtKB-SubCell"/>
</dbReference>
<dbReference type="FunFam" id="3.40.50.2000:FF:000084">
    <property type="entry name" value="Digalactosyldiacylglycerol synthase 2 chloroplastic"/>
    <property type="match status" value="1"/>
</dbReference>
<dbReference type="InterPro" id="IPR001739">
    <property type="entry name" value="Methyl_CpG_DNA-bd"/>
</dbReference>
<dbReference type="PANTHER" id="PTHR46132:SF1">
    <property type="entry name" value="DIGALACTOSYLDIACYLGLYCEROL SYNTHASE 2, CHLOROPLASTIC"/>
    <property type="match status" value="1"/>
</dbReference>
<evidence type="ECO:0000256" key="12">
    <source>
        <dbReference type="ARBA" id="ARBA00071330"/>
    </source>
</evidence>
<dbReference type="PROSITE" id="PS50982">
    <property type="entry name" value="MBD"/>
    <property type="match status" value="1"/>
</dbReference>
<feature type="region of interest" description="Disordered" evidence="13">
    <location>
        <begin position="541"/>
        <end position="611"/>
    </location>
</feature>
<dbReference type="InterPro" id="IPR044525">
    <property type="entry name" value="DGDG1/2"/>
</dbReference>
<keyword evidence="6" id="KW-0732">Signal</keyword>
<evidence type="ECO:0000313" key="15">
    <source>
        <dbReference type="EMBL" id="RXI07987.1"/>
    </source>
</evidence>
<dbReference type="Proteomes" id="UP000290289">
    <property type="component" value="Chromosome 1"/>
</dbReference>
<evidence type="ECO:0000259" key="14">
    <source>
        <dbReference type="PROSITE" id="PS50982"/>
    </source>
</evidence>
<name>A0A498KKI0_MALDO</name>
<keyword evidence="16" id="KW-1185">Reference proteome</keyword>
<dbReference type="Gene3D" id="3.40.50.2000">
    <property type="entry name" value="Glycogen Phosphorylase B"/>
    <property type="match status" value="1"/>
</dbReference>
<keyword evidence="3" id="KW-0934">Plastid</keyword>
<feature type="compositionally biased region" description="Polar residues" evidence="13">
    <location>
        <begin position="552"/>
        <end position="562"/>
    </location>
</feature>
<reference evidence="15 16" key="1">
    <citation type="submission" date="2018-10" db="EMBL/GenBank/DDBJ databases">
        <title>A high-quality apple genome assembly.</title>
        <authorList>
            <person name="Hu J."/>
        </authorList>
    </citation>
    <scope>NUCLEOTIDE SEQUENCE [LARGE SCALE GENOMIC DNA]</scope>
    <source>
        <strain evidence="16">cv. HFTH1</strain>
        <tissue evidence="15">Young leaf</tissue>
    </source>
</reference>
<keyword evidence="2" id="KW-0150">Chloroplast</keyword>
<evidence type="ECO:0000256" key="10">
    <source>
        <dbReference type="ARBA" id="ARBA00024055"/>
    </source>
</evidence>
<evidence type="ECO:0000256" key="6">
    <source>
        <dbReference type="ARBA" id="ARBA00022729"/>
    </source>
</evidence>
<evidence type="ECO:0000256" key="2">
    <source>
        <dbReference type="ARBA" id="ARBA00022528"/>
    </source>
</evidence>
<dbReference type="GO" id="GO:0003677">
    <property type="term" value="F:DNA binding"/>
    <property type="evidence" value="ECO:0007669"/>
    <property type="project" value="InterPro"/>
</dbReference>
<protein>
    <recommendedName>
        <fullName evidence="12">Digalactosyldiacylglycerol synthase 2, chloroplastic</fullName>
        <ecNumber evidence="10">2.4.1.241</ecNumber>
    </recommendedName>
</protein>
<dbReference type="GO" id="GO:0046481">
    <property type="term" value="F:digalactosyldiacylglycerol synthase activity"/>
    <property type="evidence" value="ECO:0007669"/>
    <property type="project" value="UniProtKB-EC"/>
</dbReference>
<evidence type="ECO:0000256" key="3">
    <source>
        <dbReference type="ARBA" id="ARBA00022640"/>
    </source>
</evidence>
<evidence type="ECO:0000256" key="4">
    <source>
        <dbReference type="ARBA" id="ARBA00022676"/>
    </source>
</evidence>
<organism evidence="15 16">
    <name type="scientific">Malus domestica</name>
    <name type="common">Apple</name>
    <name type="synonym">Pyrus malus</name>
    <dbReference type="NCBI Taxonomy" id="3750"/>
    <lineage>
        <taxon>Eukaryota</taxon>
        <taxon>Viridiplantae</taxon>
        <taxon>Streptophyta</taxon>
        <taxon>Embryophyta</taxon>
        <taxon>Tracheophyta</taxon>
        <taxon>Spermatophyta</taxon>
        <taxon>Magnoliopsida</taxon>
        <taxon>eudicotyledons</taxon>
        <taxon>Gunneridae</taxon>
        <taxon>Pentapetalae</taxon>
        <taxon>rosids</taxon>
        <taxon>fabids</taxon>
        <taxon>Rosales</taxon>
        <taxon>Rosaceae</taxon>
        <taxon>Amygdaloideae</taxon>
        <taxon>Maleae</taxon>
        <taxon>Malus</taxon>
    </lineage>
</organism>
<evidence type="ECO:0000256" key="5">
    <source>
        <dbReference type="ARBA" id="ARBA00022679"/>
    </source>
</evidence>
<dbReference type="EC" id="2.4.1.241" evidence="10"/>
<dbReference type="STRING" id="3750.A0A498KKI0"/>
<comment type="caution">
    <text evidence="15">The sequence shown here is derived from an EMBL/GenBank/DDBJ whole genome shotgun (WGS) entry which is preliminary data.</text>
</comment>
<dbReference type="SUPFAM" id="SSF53756">
    <property type="entry name" value="UDP-Glycosyltransferase/glycogen phosphorylase"/>
    <property type="match status" value="1"/>
</dbReference>